<dbReference type="InterPro" id="IPR019790">
    <property type="entry name" value="Xul5P/Fru6P_PKetolase_CS"/>
</dbReference>
<evidence type="ECO:0000313" key="4">
    <source>
        <dbReference type="Proteomes" id="UP000624709"/>
    </source>
</evidence>
<evidence type="ECO:0000259" key="2">
    <source>
        <dbReference type="Pfam" id="PF09364"/>
    </source>
</evidence>
<dbReference type="PANTHER" id="PTHR31273">
    <property type="entry name" value="PHOSPHOKETOLASE-RELATED"/>
    <property type="match status" value="1"/>
</dbReference>
<evidence type="ECO:0000256" key="1">
    <source>
        <dbReference type="SAM" id="MobiDB-lite"/>
    </source>
</evidence>
<sequence length="105" mass="11319">MYSFDPTLSSAMSTVDGIYRAGPGHGGPALVGHADPEGTYSEVYRQVTPDEAGRCRRFSTPGGIPGHVSVQTPGSVHEGGELGYNAYAHEHFEDQPEIRDWVWTG</sequence>
<organism evidence="3 4">
    <name type="scientific">Actinoplanes palleronii</name>
    <dbReference type="NCBI Taxonomy" id="113570"/>
    <lineage>
        <taxon>Bacteria</taxon>
        <taxon>Bacillati</taxon>
        <taxon>Actinomycetota</taxon>
        <taxon>Actinomycetes</taxon>
        <taxon>Micromonosporales</taxon>
        <taxon>Micromonosporaceae</taxon>
        <taxon>Actinoplanes</taxon>
    </lineage>
</organism>
<dbReference type="SUPFAM" id="SSF52518">
    <property type="entry name" value="Thiamin diphosphate-binding fold (THDP-binding)"/>
    <property type="match status" value="1"/>
</dbReference>
<dbReference type="EMBL" id="BOMS01000112">
    <property type="protein sequence ID" value="GIE70889.1"/>
    <property type="molecule type" value="Genomic_DNA"/>
</dbReference>
<protein>
    <recommendedName>
        <fullName evidence="2">Xylulose 5-phosphate/Fructose 6-phosphate phosphoketolase N-terminal domain-containing protein</fullName>
    </recommendedName>
</protein>
<dbReference type="Gene3D" id="3.40.50.970">
    <property type="match status" value="1"/>
</dbReference>
<keyword evidence="4" id="KW-1185">Reference proteome</keyword>
<dbReference type="InterPro" id="IPR005593">
    <property type="entry name" value="Xul5P/Fru6P_PKetolase"/>
</dbReference>
<name>A0ABQ4BJP1_9ACTN</name>
<feature type="domain" description="Xylulose 5-phosphate/Fructose 6-phosphate phosphoketolase N-terminal" evidence="2">
    <location>
        <begin position="16"/>
        <end position="96"/>
    </location>
</feature>
<dbReference type="Pfam" id="PF09364">
    <property type="entry name" value="XFP_N"/>
    <property type="match status" value="1"/>
</dbReference>
<dbReference type="PANTHER" id="PTHR31273:SF0">
    <property type="entry name" value="PHOSPHOKETOLASE-RELATED"/>
    <property type="match status" value="1"/>
</dbReference>
<feature type="region of interest" description="Disordered" evidence="1">
    <location>
        <begin position="16"/>
        <end position="36"/>
    </location>
</feature>
<dbReference type="InterPro" id="IPR029061">
    <property type="entry name" value="THDP-binding"/>
</dbReference>
<comment type="caution">
    <text evidence="3">The sequence shown here is derived from an EMBL/GenBank/DDBJ whole genome shotgun (WGS) entry which is preliminary data.</text>
</comment>
<proteinExistence type="predicted"/>
<dbReference type="InterPro" id="IPR018970">
    <property type="entry name" value="Xul5P/Fru6P_PKetolase_N"/>
</dbReference>
<gene>
    <name evidence="3" type="ORF">Apa02nite_069970</name>
</gene>
<dbReference type="PROSITE" id="PS60002">
    <property type="entry name" value="PHOSPHOKETOLASE_1"/>
    <property type="match status" value="1"/>
</dbReference>
<reference evidence="3 4" key="1">
    <citation type="submission" date="2021-01" db="EMBL/GenBank/DDBJ databases">
        <title>Whole genome shotgun sequence of Actinoplanes palleronii NBRC 14916.</title>
        <authorList>
            <person name="Komaki H."/>
            <person name="Tamura T."/>
        </authorList>
    </citation>
    <scope>NUCLEOTIDE SEQUENCE [LARGE SCALE GENOMIC DNA]</scope>
    <source>
        <strain evidence="3 4">NBRC 14916</strain>
    </source>
</reference>
<accession>A0ABQ4BJP1</accession>
<evidence type="ECO:0000313" key="3">
    <source>
        <dbReference type="EMBL" id="GIE70889.1"/>
    </source>
</evidence>
<dbReference type="RefSeq" id="WP_203828868.1">
    <property type="nucleotide sequence ID" value="NZ_BAAATY010000035.1"/>
</dbReference>
<dbReference type="Proteomes" id="UP000624709">
    <property type="component" value="Unassembled WGS sequence"/>
</dbReference>